<dbReference type="RefSeq" id="WP_147184842.1">
    <property type="nucleotide sequence ID" value="NZ_CP042382.1"/>
</dbReference>
<dbReference type="Gene3D" id="1.10.10.10">
    <property type="entry name" value="Winged helix-like DNA-binding domain superfamily/Winged helix DNA-binding domain"/>
    <property type="match status" value="1"/>
</dbReference>
<dbReference type="EMBL" id="CP042382">
    <property type="protein sequence ID" value="QEA39794.1"/>
    <property type="molecule type" value="Genomic_DNA"/>
</dbReference>
<evidence type="ECO:0000313" key="3">
    <source>
        <dbReference type="Proteomes" id="UP000321272"/>
    </source>
</evidence>
<dbReference type="InterPro" id="IPR011991">
    <property type="entry name" value="ArsR-like_HTH"/>
</dbReference>
<dbReference type="PANTHER" id="PTHR33164">
    <property type="entry name" value="TRANSCRIPTIONAL REGULATOR, MARR FAMILY"/>
    <property type="match status" value="1"/>
</dbReference>
<dbReference type="InterPro" id="IPR039422">
    <property type="entry name" value="MarR/SlyA-like"/>
</dbReference>
<keyword evidence="3" id="KW-1185">Reference proteome</keyword>
<dbReference type="SMART" id="SM00347">
    <property type="entry name" value="HTH_MARR"/>
    <property type="match status" value="1"/>
</dbReference>
<dbReference type="InterPro" id="IPR000835">
    <property type="entry name" value="HTH_MarR-typ"/>
</dbReference>
<dbReference type="GO" id="GO:0006950">
    <property type="term" value="P:response to stress"/>
    <property type="evidence" value="ECO:0007669"/>
    <property type="project" value="TreeGrafter"/>
</dbReference>
<dbReference type="InterPro" id="IPR036388">
    <property type="entry name" value="WH-like_DNA-bd_sf"/>
</dbReference>
<proteinExistence type="predicted"/>
<evidence type="ECO:0000313" key="2">
    <source>
        <dbReference type="EMBL" id="QEA39794.1"/>
    </source>
</evidence>
<dbReference type="SUPFAM" id="SSF46785">
    <property type="entry name" value="Winged helix' DNA-binding domain"/>
    <property type="match status" value="1"/>
</dbReference>
<dbReference type="Pfam" id="PF12802">
    <property type="entry name" value="MarR_2"/>
    <property type="match status" value="1"/>
</dbReference>
<dbReference type="InterPro" id="IPR036390">
    <property type="entry name" value="WH_DNA-bd_sf"/>
</dbReference>
<dbReference type="AlphaFoldDB" id="A0A5B8SU05"/>
<reference evidence="2 3" key="1">
    <citation type="submission" date="2019-06" db="EMBL/GenBank/DDBJ databases">
        <title>Genome analyses of bacteria isolated from kimchi.</title>
        <authorList>
            <person name="Lee S."/>
            <person name="Ahn S."/>
            <person name="Roh S."/>
        </authorList>
    </citation>
    <scope>NUCLEOTIDE SEQUENCE [LARGE SCALE GENOMIC DNA]</scope>
    <source>
        <strain evidence="2 3">CBA4606</strain>
    </source>
</reference>
<protein>
    <submittedName>
        <fullName evidence="2">Winged helix-turn-helix transcriptional regulator</fullName>
    </submittedName>
</protein>
<dbReference type="GO" id="GO:0003700">
    <property type="term" value="F:DNA-binding transcription factor activity"/>
    <property type="evidence" value="ECO:0007669"/>
    <property type="project" value="InterPro"/>
</dbReference>
<name>A0A5B8SU05_9GAMM</name>
<dbReference type="PANTHER" id="PTHR33164:SF43">
    <property type="entry name" value="HTH-TYPE TRANSCRIPTIONAL REPRESSOR YETL"/>
    <property type="match status" value="1"/>
</dbReference>
<evidence type="ECO:0000259" key="1">
    <source>
        <dbReference type="PROSITE" id="PS50995"/>
    </source>
</evidence>
<organism evidence="2 3">
    <name type="scientific">Pistricoccus aurantiacus</name>
    <dbReference type="NCBI Taxonomy" id="1883414"/>
    <lineage>
        <taxon>Bacteria</taxon>
        <taxon>Pseudomonadati</taxon>
        <taxon>Pseudomonadota</taxon>
        <taxon>Gammaproteobacteria</taxon>
        <taxon>Oceanospirillales</taxon>
        <taxon>Halomonadaceae</taxon>
        <taxon>Pistricoccus</taxon>
    </lineage>
</organism>
<sequence>MNFAATLLERLAALIHQSVRDDAARHGLLPIQLQVLAYLAQANHYSDIPIAVAEYFGVTRGTVSQTLGVLERRGLVAKRPDSKHGKRIHLHLTEAGRALLKDSWANRLARALEEAPGVVEETLEEGLRGFLVALQRQNHHRAFNVCKHCVHFLEEAEGYRCGLTKEPLAAEQTLKICREWTPPGDKA</sequence>
<dbReference type="CDD" id="cd00090">
    <property type="entry name" value="HTH_ARSR"/>
    <property type="match status" value="1"/>
</dbReference>
<dbReference type="KEGG" id="paur:FGL86_12410"/>
<dbReference type="Proteomes" id="UP000321272">
    <property type="component" value="Chromosome"/>
</dbReference>
<dbReference type="OrthoDB" id="8906692at2"/>
<feature type="domain" description="HTH marR-type" evidence="1">
    <location>
        <begin position="1"/>
        <end position="136"/>
    </location>
</feature>
<dbReference type="PROSITE" id="PS50995">
    <property type="entry name" value="HTH_MARR_2"/>
    <property type="match status" value="1"/>
</dbReference>
<gene>
    <name evidence="2" type="ORF">FGL86_12410</name>
</gene>
<accession>A0A5B8SU05</accession>